<protein>
    <recommendedName>
        <fullName evidence="1">Type II methyltransferase M.TaqI-like domain-containing protein</fullName>
    </recommendedName>
</protein>
<dbReference type="InterPro" id="IPR002052">
    <property type="entry name" value="DNA_methylase_N6_adenine_CS"/>
</dbReference>
<dbReference type="Gene3D" id="3.40.50.150">
    <property type="entry name" value="Vaccinia Virus protein VP39"/>
    <property type="match status" value="1"/>
</dbReference>
<dbReference type="InterPro" id="IPR029063">
    <property type="entry name" value="SAM-dependent_MTases_sf"/>
</dbReference>
<dbReference type="GO" id="GO:0003676">
    <property type="term" value="F:nucleic acid binding"/>
    <property type="evidence" value="ECO:0007669"/>
    <property type="project" value="InterPro"/>
</dbReference>
<proteinExistence type="predicted"/>
<evidence type="ECO:0000259" key="1">
    <source>
        <dbReference type="Pfam" id="PF07669"/>
    </source>
</evidence>
<accession>A0A7C5X256</accession>
<dbReference type="GO" id="GO:0009007">
    <property type="term" value="F:site-specific DNA-methyltransferase (adenine-specific) activity"/>
    <property type="evidence" value="ECO:0007669"/>
    <property type="project" value="UniProtKB-EC"/>
</dbReference>
<name>A0A7C5X256_9AQUI</name>
<dbReference type="GO" id="GO:0032259">
    <property type="term" value="P:methylation"/>
    <property type="evidence" value="ECO:0007669"/>
    <property type="project" value="InterPro"/>
</dbReference>
<dbReference type="SUPFAM" id="SSF53335">
    <property type="entry name" value="S-adenosyl-L-methionine-dependent methyltransferases"/>
    <property type="match status" value="1"/>
</dbReference>
<dbReference type="InterPro" id="IPR011639">
    <property type="entry name" value="MethylTrfase_TaqI-like_dom"/>
</dbReference>
<gene>
    <name evidence="2" type="ORF">ENN04_07675</name>
</gene>
<dbReference type="PROSITE" id="PS00092">
    <property type="entry name" value="N6_MTASE"/>
    <property type="match status" value="1"/>
</dbReference>
<dbReference type="AlphaFoldDB" id="A0A7C5X256"/>
<organism evidence="2">
    <name type="scientific">Thermocrinis ruber</name>
    <dbReference type="NCBI Taxonomy" id="75906"/>
    <lineage>
        <taxon>Bacteria</taxon>
        <taxon>Pseudomonadati</taxon>
        <taxon>Aquificota</taxon>
        <taxon>Aquificia</taxon>
        <taxon>Aquificales</taxon>
        <taxon>Aquificaceae</taxon>
        <taxon>Thermocrinis</taxon>
    </lineage>
</organism>
<dbReference type="PRINTS" id="PR00507">
    <property type="entry name" value="N12N6MTFRASE"/>
</dbReference>
<dbReference type="EMBL" id="DSAC01000095">
    <property type="protein sequence ID" value="HHO74491.1"/>
    <property type="molecule type" value="Genomic_DNA"/>
</dbReference>
<sequence>MSVQMSKDDLLSQNIQLCNPYIPVHLLETERIRLGAFYTPPHIVKKVFELIQPYYKNHKERALIADLSAGCGAFVFPILSLGADYRVADYDKSAINFLKKFFSHEKIFHTNSLQQASREKFNIREDHFLIIVGNPPYNDITSLYKKGNKGSFECDPDLYDRDLGIAFLKLFAKLKADVICVVHPLSYLIKRSNFQRLKQFTRLYKLKYGYIFPSSEFHFTKTSQFPILIALYERDSGGMSYEYIRSFRFKFLNGEKDFVLKGLETVDGYINKYPPRSREAKTSPIGLYFYSFRDLNSLLRNATFIEEQKGNSIVIILENFYKYAYLHCLKRVILSMKKEIDHLWVYGNISPLVNKDFVEMNKKLFVISATMNHKIFQKRKDLLQRVFEFYNIKENEVDLENIEKQLKSYFMSLYKA</sequence>
<comment type="caution">
    <text evidence="2">The sequence shown here is derived from an EMBL/GenBank/DDBJ whole genome shotgun (WGS) entry which is preliminary data.</text>
</comment>
<evidence type="ECO:0000313" key="2">
    <source>
        <dbReference type="EMBL" id="HHO74491.1"/>
    </source>
</evidence>
<feature type="domain" description="Type II methyltransferase M.TaqI-like" evidence="1">
    <location>
        <begin position="98"/>
        <end position="200"/>
    </location>
</feature>
<reference evidence="2" key="1">
    <citation type="journal article" date="2020" name="mSystems">
        <title>Genome- and Community-Level Interaction Insights into Carbon Utilization and Element Cycling Functions of Hydrothermarchaeota in Hydrothermal Sediment.</title>
        <authorList>
            <person name="Zhou Z."/>
            <person name="Liu Y."/>
            <person name="Xu W."/>
            <person name="Pan J."/>
            <person name="Luo Z.H."/>
            <person name="Li M."/>
        </authorList>
    </citation>
    <scope>NUCLEOTIDE SEQUENCE [LARGE SCALE GENOMIC DNA]</scope>
    <source>
        <strain evidence="2">SpSt-114</strain>
    </source>
</reference>
<dbReference type="GO" id="GO:0006304">
    <property type="term" value="P:DNA modification"/>
    <property type="evidence" value="ECO:0007669"/>
    <property type="project" value="InterPro"/>
</dbReference>
<dbReference type="Pfam" id="PF07669">
    <property type="entry name" value="Eco57I"/>
    <property type="match status" value="1"/>
</dbReference>